<protein>
    <recommendedName>
        <fullName evidence="2">DUF4296 domain-containing protein</fullName>
    </recommendedName>
</protein>
<reference evidence="3" key="1">
    <citation type="submission" date="2021-08" db="EMBL/GenBank/DDBJ databases">
        <title>Prevotella lacticifex sp. nov., isolated from rumen of cow.</title>
        <authorList>
            <person name="Shinkai T."/>
            <person name="Ikeyama N."/>
            <person name="Kumagai M."/>
            <person name="Ohmori H."/>
            <person name="Sakamoto M."/>
            <person name="Ohkuma M."/>
            <person name="Mitsumori M."/>
        </authorList>
    </citation>
    <scope>NUCLEOTIDE SEQUENCE</scope>
    <source>
        <strain evidence="3">DSM 11371</strain>
    </source>
</reference>
<sequence>MLYTLKVFLKLVGSFFVLLLFLQSCKPGIPSEYLSSDEMEDILYDYHIAQAMADNQRGGSGADMITYRVAILKKYNVTEAEFDSSMVYYSRHTELLHDVYKNLVDRLKNESVALGADANDLQRYGDVASGDTTNIWNGNNALILSPNKPFNLETFSLPVDSAYHKGDRILFDFDAQFLYQDGMRDGIVVLAVTFANDSVASQLLHIQNSQHFNIQLEDRDRVGIKAIKGYFLLGQGNDVGSSETTLRLLIIDNIKMVRMHIRESITSTNLSSDSLQQSRLDSSHIPAPGSSVPDESLGSARVLTRVVKAEDAVKMKVEKK</sequence>
<dbReference type="EMBL" id="BPTR01000001">
    <property type="protein sequence ID" value="GJG27197.1"/>
    <property type="molecule type" value="Genomic_DNA"/>
</dbReference>
<comment type="caution">
    <text evidence="3">The sequence shown here is derived from an EMBL/GenBank/DDBJ whole genome shotgun (WGS) entry which is preliminary data.</text>
</comment>
<evidence type="ECO:0000259" key="2">
    <source>
        <dbReference type="Pfam" id="PF14129"/>
    </source>
</evidence>
<evidence type="ECO:0000313" key="3">
    <source>
        <dbReference type="EMBL" id="GJG27197.1"/>
    </source>
</evidence>
<feature type="domain" description="DUF4296" evidence="2">
    <location>
        <begin position="30"/>
        <end position="111"/>
    </location>
</feature>
<proteinExistence type="predicted"/>
<evidence type="ECO:0000313" key="4">
    <source>
        <dbReference type="Proteomes" id="UP000887043"/>
    </source>
</evidence>
<organism evidence="3 4">
    <name type="scientific">Segatella bryantii</name>
    <name type="common">Prevotella bryantii</name>
    <dbReference type="NCBI Taxonomy" id="77095"/>
    <lineage>
        <taxon>Bacteria</taxon>
        <taxon>Pseudomonadati</taxon>
        <taxon>Bacteroidota</taxon>
        <taxon>Bacteroidia</taxon>
        <taxon>Bacteroidales</taxon>
        <taxon>Prevotellaceae</taxon>
        <taxon>Segatella</taxon>
    </lineage>
</organism>
<dbReference type="InterPro" id="IPR025381">
    <property type="entry name" value="DUF4296"/>
</dbReference>
<dbReference type="AlphaFoldDB" id="A0AA37HWV0"/>
<feature type="region of interest" description="Disordered" evidence="1">
    <location>
        <begin position="270"/>
        <end position="297"/>
    </location>
</feature>
<dbReference type="RefSeq" id="WP_006282399.1">
    <property type="nucleotide sequence ID" value="NZ_BPTR01000001.1"/>
</dbReference>
<feature type="compositionally biased region" description="Low complexity" evidence="1">
    <location>
        <begin position="270"/>
        <end position="280"/>
    </location>
</feature>
<dbReference type="Pfam" id="PF14129">
    <property type="entry name" value="DUF4296"/>
    <property type="match status" value="1"/>
</dbReference>
<gene>
    <name evidence="3" type="ORF">PRRU23_08970</name>
</gene>
<evidence type="ECO:0000256" key="1">
    <source>
        <dbReference type="SAM" id="MobiDB-lite"/>
    </source>
</evidence>
<accession>A0AA37HWV0</accession>
<dbReference type="Proteomes" id="UP000887043">
    <property type="component" value="Unassembled WGS sequence"/>
</dbReference>
<dbReference type="PROSITE" id="PS51257">
    <property type="entry name" value="PROKAR_LIPOPROTEIN"/>
    <property type="match status" value="1"/>
</dbReference>
<name>A0AA37HWV0_SEGBR</name>